<gene>
    <name evidence="1" type="ordered locus">Cyagr_2017</name>
</gene>
<proteinExistence type="predicted"/>
<dbReference type="AlphaFoldDB" id="K9P8T8"/>
<dbReference type="InterPro" id="IPR029058">
    <property type="entry name" value="AB_hydrolase_fold"/>
</dbReference>
<dbReference type="EMBL" id="CP003495">
    <property type="protein sequence ID" value="AFY29141.1"/>
    <property type="molecule type" value="Genomic_DNA"/>
</dbReference>
<dbReference type="PANTHER" id="PTHR47909:SF2">
    <property type="entry name" value="GPI INOSITOL-DEACYLASE"/>
    <property type="match status" value="1"/>
</dbReference>
<protein>
    <recommendedName>
        <fullName evidence="3">Esterase/lipase</fullName>
    </recommendedName>
</protein>
<evidence type="ECO:0000313" key="2">
    <source>
        <dbReference type="Proteomes" id="UP000010388"/>
    </source>
</evidence>
<dbReference type="OrthoDB" id="452945at2"/>
<organism evidence="1 2">
    <name type="scientific">Cyanobium gracile (strain ATCC 27147 / PCC 6307)</name>
    <dbReference type="NCBI Taxonomy" id="292564"/>
    <lineage>
        <taxon>Bacteria</taxon>
        <taxon>Bacillati</taxon>
        <taxon>Cyanobacteriota</taxon>
        <taxon>Cyanophyceae</taxon>
        <taxon>Synechococcales</taxon>
        <taxon>Prochlorococcaceae</taxon>
        <taxon>Cyanobium</taxon>
    </lineage>
</organism>
<dbReference type="SUPFAM" id="SSF53474">
    <property type="entry name" value="alpha/beta-Hydrolases"/>
    <property type="match status" value="1"/>
</dbReference>
<dbReference type="STRING" id="292564.Cyagr_2017"/>
<name>K9P8T8_CYAGP</name>
<dbReference type="PANTHER" id="PTHR47909">
    <property type="entry name" value="ALPHA/BETA-HYDROLASES SUPERFAMILY PROTEIN"/>
    <property type="match status" value="1"/>
</dbReference>
<sequence length="243" mass="25623">MTRQPIVILGGFLISPEAYAPMVARLEQLSGQPVRLVPVGKPEWLLTVFAFAWAGILDRVRATAAELARSSPTGKVTLIGHSSGGIMLRLFLDDAPFQGRRYDGKALADTLVMLGSPHTALKATVLRRMVAERLPGCPFADRVRYVSVAGDLDLQAASPMARRLAPTAYRNSSGDPDDRGDGLVPVASALLAGSTPQVLPGVAHGGAFGPRWYGSPEVVERWWGAVFSAPGDSPGSSPAGAAR</sequence>
<evidence type="ECO:0000313" key="1">
    <source>
        <dbReference type="EMBL" id="AFY29141.1"/>
    </source>
</evidence>
<dbReference type="Proteomes" id="UP000010388">
    <property type="component" value="Chromosome"/>
</dbReference>
<dbReference type="HOGENOM" id="CLU_065036_1_1_3"/>
<dbReference type="Gene3D" id="3.40.50.1820">
    <property type="entry name" value="alpha/beta hydrolase"/>
    <property type="match status" value="1"/>
</dbReference>
<reference evidence="2" key="1">
    <citation type="journal article" date="2013" name="Proc. Natl. Acad. Sci. U.S.A.">
        <title>Improving the coverage of the cyanobacterial phylum using diversity-driven genome sequencing.</title>
        <authorList>
            <person name="Shih P.M."/>
            <person name="Wu D."/>
            <person name="Latifi A."/>
            <person name="Axen S.D."/>
            <person name="Fewer D.P."/>
            <person name="Talla E."/>
            <person name="Calteau A."/>
            <person name="Cai F."/>
            <person name="Tandeau de Marsac N."/>
            <person name="Rippka R."/>
            <person name="Herdman M."/>
            <person name="Sivonen K."/>
            <person name="Coursin T."/>
            <person name="Laurent T."/>
            <person name="Goodwin L."/>
            <person name="Nolan M."/>
            <person name="Davenport K.W."/>
            <person name="Han C.S."/>
            <person name="Rubin E.M."/>
            <person name="Eisen J.A."/>
            <person name="Woyke T."/>
            <person name="Gugger M."/>
            <person name="Kerfeld C.A."/>
        </authorList>
    </citation>
    <scope>NUCLEOTIDE SEQUENCE [LARGE SCALE GENOMIC DNA]</scope>
    <source>
        <strain evidence="2">ATCC 27147 / PCC 6307</strain>
    </source>
</reference>
<evidence type="ECO:0008006" key="3">
    <source>
        <dbReference type="Google" id="ProtNLM"/>
    </source>
</evidence>
<dbReference type="RefSeq" id="WP_015109586.1">
    <property type="nucleotide sequence ID" value="NC_019675.1"/>
</dbReference>
<accession>K9P8T8</accession>
<dbReference type="KEGG" id="cgc:Cyagr_2017"/>
<dbReference type="eggNOG" id="COG1075">
    <property type="taxonomic scope" value="Bacteria"/>
</dbReference>